<feature type="non-terminal residue" evidence="2">
    <location>
        <position position="1"/>
    </location>
</feature>
<keyword evidence="3" id="KW-1185">Reference proteome</keyword>
<dbReference type="Proteomes" id="UP001163846">
    <property type="component" value="Unassembled WGS sequence"/>
</dbReference>
<feature type="compositionally biased region" description="Basic and acidic residues" evidence="1">
    <location>
        <begin position="447"/>
        <end position="468"/>
    </location>
</feature>
<dbReference type="AlphaFoldDB" id="A0AA38NVQ7"/>
<protein>
    <submittedName>
        <fullName evidence="2">Uncharacterized protein</fullName>
    </submittedName>
</protein>
<feature type="region of interest" description="Disordered" evidence="1">
    <location>
        <begin position="1"/>
        <end position="37"/>
    </location>
</feature>
<sequence length="630" mass="72015">AFPIETVASSSTSPPPALVPASAAQFDVGRPSEPPTSELQEVAESDQLLLGYVFVTKSVGKRFKQGDKKVWEETMRRWTWWPEGYRIHPRPLIPKSPNNQPSVLSRFKLFKSTDDYDMSRNQWTCKVNFRSPKEVLAQIKESTVTIEVFKKDIQPDDVHLVTGKEPKWPDEIVISHDDHDFMLWFAWNKLDRLRICDCEPQVRWRKGIDQWKIPEWEEMFPSLAEAVPQAKMSVLYSWMLKAPKGKSSQVPGVVYVVRIDVVFITYRVWELYSQVQRNQLAQHVHKTSNITHLGEGGGGTELCEHLDETSADSCQLRHTNTKRRPRQTSLSPRTSLDLENVKKTPYPNPPTLTSLDPKNSPDSVYTDPQTPSFNEPDELELLNTHRELILSRIQMIFVGTRSRTFHEDAVDEVDGEDIEEQEHQEDRQRQCARKGIKLKLEVKSRSRELLSSQGERKDQEDLGEGRTRDKAKHVRASFDIGSTGVDGLKLNGVPYVVLRPEAWAPGPLCMYDPRIECRRREHIEREQLSEPGAFHSRIVHRRRVRGARVGPDTLLSTPAPFSAFRERFVAGETGKKEAGKEEEEMVVGAYSGFAVLEEDEGEEEVGDFEFEVGDENGDNDEDEFLERGGP</sequence>
<evidence type="ECO:0000313" key="3">
    <source>
        <dbReference type="Proteomes" id="UP001163846"/>
    </source>
</evidence>
<accession>A0AA38NVQ7</accession>
<gene>
    <name evidence="2" type="ORF">F5878DRAFT_647564</name>
</gene>
<proteinExistence type="predicted"/>
<organism evidence="2 3">
    <name type="scientific">Lentinula raphanica</name>
    <dbReference type="NCBI Taxonomy" id="153919"/>
    <lineage>
        <taxon>Eukaryota</taxon>
        <taxon>Fungi</taxon>
        <taxon>Dikarya</taxon>
        <taxon>Basidiomycota</taxon>
        <taxon>Agaricomycotina</taxon>
        <taxon>Agaricomycetes</taxon>
        <taxon>Agaricomycetidae</taxon>
        <taxon>Agaricales</taxon>
        <taxon>Marasmiineae</taxon>
        <taxon>Omphalotaceae</taxon>
        <taxon>Lentinula</taxon>
    </lineage>
</organism>
<comment type="caution">
    <text evidence="2">The sequence shown here is derived from an EMBL/GenBank/DDBJ whole genome shotgun (WGS) entry which is preliminary data.</text>
</comment>
<name>A0AA38NVQ7_9AGAR</name>
<evidence type="ECO:0000313" key="2">
    <source>
        <dbReference type="EMBL" id="KAJ3831513.1"/>
    </source>
</evidence>
<feature type="compositionally biased region" description="Polar residues" evidence="1">
    <location>
        <begin position="351"/>
        <end position="373"/>
    </location>
</feature>
<feature type="region of interest" description="Disordered" evidence="1">
    <location>
        <begin position="610"/>
        <end position="630"/>
    </location>
</feature>
<dbReference type="EMBL" id="MU807408">
    <property type="protein sequence ID" value="KAJ3831513.1"/>
    <property type="molecule type" value="Genomic_DNA"/>
</dbReference>
<reference evidence="2" key="1">
    <citation type="submission" date="2022-08" db="EMBL/GenBank/DDBJ databases">
        <authorList>
            <consortium name="DOE Joint Genome Institute"/>
            <person name="Min B."/>
            <person name="Riley R."/>
            <person name="Sierra-Patev S."/>
            <person name="Naranjo-Ortiz M."/>
            <person name="Looney B."/>
            <person name="Konkel Z."/>
            <person name="Slot J.C."/>
            <person name="Sakamoto Y."/>
            <person name="Steenwyk J.L."/>
            <person name="Rokas A."/>
            <person name="Carro J."/>
            <person name="Camarero S."/>
            <person name="Ferreira P."/>
            <person name="Molpeceres G."/>
            <person name="Ruiz-Duenas F.J."/>
            <person name="Serrano A."/>
            <person name="Henrissat B."/>
            <person name="Drula E."/>
            <person name="Hughes K.W."/>
            <person name="Mata J.L."/>
            <person name="Ishikawa N.K."/>
            <person name="Vargas-Isla R."/>
            <person name="Ushijima S."/>
            <person name="Smith C.A."/>
            <person name="Ahrendt S."/>
            <person name="Andreopoulos W."/>
            <person name="He G."/>
            <person name="Labutti K."/>
            <person name="Lipzen A."/>
            <person name="Ng V."/>
            <person name="Sandor L."/>
            <person name="Barry K."/>
            <person name="Martinez A.T."/>
            <person name="Xiao Y."/>
            <person name="Gibbons J.G."/>
            <person name="Terashima K."/>
            <person name="Hibbett D.S."/>
            <person name="Grigoriev I.V."/>
        </authorList>
    </citation>
    <scope>NUCLEOTIDE SEQUENCE</scope>
    <source>
        <strain evidence="2">TFB9207</strain>
    </source>
</reference>
<feature type="compositionally biased region" description="Acidic residues" evidence="1">
    <location>
        <begin position="610"/>
        <end position="624"/>
    </location>
</feature>
<feature type="region of interest" description="Disordered" evidence="1">
    <location>
        <begin position="447"/>
        <end position="470"/>
    </location>
</feature>
<evidence type="ECO:0000256" key="1">
    <source>
        <dbReference type="SAM" id="MobiDB-lite"/>
    </source>
</evidence>
<feature type="region of interest" description="Disordered" evidence="1">
    <location>
        <begin position="310"/>
        <end position="376"/>
    </location>
</feature>
<feature type="compositionally biased region" description="Low complexity" evidence="1">
    <location>
        <begin position="1"/>
        <end position="12"/>
    </location>
</feature>